<dbReference type="GO" id="GO:0017119">
    <property type="term" value="C:Golgi transport complex"/>
    <property type="evidence" value="ECO:0007669"/>
    <property type="project" value="TreeGrafter"/>
</dbReference>
<comment type="function">
    <text evidence="1">Required for normal Golgi function.</text>
</comment>
<dbReference type="GO" id="GO:0015031">
    <property type="term" value="P:protein transport"/>
    <property type="evidence" value="ECO:0007669"/>
    <property type="project" value="UniProtKB-KW"/>
</dbReference>
<evidence type="ECO:0000313" key="13">
    <source>
        <dbReference type="Proteomes" id="UP001152759"/>
    </source>
</evidence>
<dbReference type="FunFam" id="1.20.58.1970:FF:000002">
    <property type="entry name" value="Oligomeric Golgi complex subunit"/>
    <property type="match status" value="1"/>
</dbReference>
<dbReference type="Gene3D" id="1.20.58.1970">
    <property type="match status" value="1"/>
</dbReference>
<dbReference type="Pfam" id="PF20662">
    <property type="entry name" value="COG4_C"/>
    <property type="match status" value="1"/>
</dbReference>
<evidence type="ECO:0000256" key="8">
    <source>
        <dbReference type="ARBA" id="ARBA00023034"/>
    </source>
</evidence>
<sequence>MDFFISEEKIQDEYEALCKEEDEVDKQLEKLLSKKTGLDGKIRDIAKAIPNLDIVNSDAKQLAEMVAVTSKLAENVSAKVRQLDIARGRVSECQQRVHDLLDLQLCSDGVQAALRAEDYEKAAVHVHRFLSMDQHLLKQTADDMAQDCQTVANSLRLLREAASKLRDIVSEQFQAAVSVNDLASIERFFKIFPMLGMHAYGLDNFSKYLCSKIKDNSSTKLRAALSVKESEKHFCIVFADCITSLFEYVAHTLEIHQPLIETYYGFGYLVKMMAHLQEECDRQSKLVLNEFSRVRNLSRRIQTVKELLRGVSNPKLDRIDPKDLDALLNEITAIHSRYQLYSRFVKRRIVADLEAAGKTEDEAISVLSDNDLCKSMQELIGQYILLEHYYMEESVRKAVSMDVLDNGAMTSSMIDDIFFIVRKCIRRAGSSSSIDGVCAVVNFAVTVLETQLCSAIKQVLKQGFPSGYLDLTQAYTVVMQGRLQQSDSEQTKLTFLTYLNNGEQSTEYVNTLVKGLCEEVQCYTEQERAKLDSCLAGLSAVTASLGAVADYGMQQLQVSAIKPRVGPWVDTFLTMNHQLSEDEFASYEANEPFVRNLIMNLETLLSEFKNRLLPNNYDSLITILAVEVSSQIEKVILKTTFNRLGALALDKEIRALVSYLSKATTWSIRDKFARLTQILTVLNLEKVSEITDYWGSLSWRLTPAEVRQFMSLRIEFKSDEIKRLKLQ</sequence>
<dbReference type="PANTHER" id="PTHR24016">
    <property type="entry name" value="CONSERVED OLIGOMERIC GOLGI COMPLEX SUBUNIT 4"/>
    <property type="match status" value="1"/>
</dbReference>
<evidence type="ECO:0000256" key="4">
    <source>
        <dbReference type="ARBA" id="ARBA00011166"/>
    </source>
</evidence>
<dbReference type="InterPro" id="IPR048684">
    <property type="entry name" value="COG4_C"/>
</dbReference>
<comment type="subunit">
    <text evidence="4">Component of the conserved oligomeric Golgi complex which is composed of eight different subunits and is required for normal Golgi morphology and localization.</text>
</comment>
<accession>A0A9P0CAP2</accession>
<dbReference type="GO" id="GO:0006890">
    <property type="term" value="P:retrograde vesicle-mediated transport, Golgi to endoplasmic reticulum"/>
    <property type="evidence" value="ECO:0007669"/>
    <property type="project" value="TreeGrafter"/>
</dbReference>
<dbReference type="GO" id="GO:0000139">
    <property type="term" value="C:Golgi membrane"/>
    <property type="evidence" value="ECO:0007669"/>
    <property type="project" value="UniProtKB-SubCell"/>
</dbReference>
<comment type="similarity">
    <text evidence="3">Belongs to the COG4 family.</text>
</comment>
<dbReference type="FunFam" id="1.10.287.1060:FF:000014">
    <property type="entry name" value="conserved oligomeric Golgi complex subunit 4"/>
    <property type="match status" value="1"/>
</dbReference>
<evidence type="ECO:0000256" key="10">
    <source>
        <dbReference type="ARBA" id="ARBA00031340"/>
    </source>
</evidence>
<evidence type="ECO:0000313" key="12">
    <source>
        <dbReference type="EMBL" id="CAH0771681.1"/>
    </source>
</evidence>
<dbReference type="InterPro" id="IPR048680">
    <property type="entry name" value="COG4_N"/>
</dbReference>
<evidence type="ECO:0000256" key="7">
    <source>
        <dbReference type="ARBA" id="ARBA00022927"/>
    </source>
</evidence>
<keyword evidence="13" id="KW-1185">Reference proteome</keyword>
<evidence type="ECO:0000256" key="3">
    <source>
        <dbReference type="ARBA" id="ARBA00009215"/>
    </source>
</evidence>
<keyword evidence="7" id="KW-0653">Protein transport</keyword>
<proteinExistence type="inferred from homology"/>
<evidence type="ECO:0000256" key="9">
    <source>
        <dbReference type="ARBA" id="ARBA00023136"/>
    </source>
</evidence>
<dbReference type="Gene3D" id="1.10.287.1060">
    <property type="entry name" value="ESAT-6-like"/>
    <property type="match status" value="1"/>
</dbReference>
<dbReference type="AlphaFoldDB" id="A0A9P0CAP2"/>
<protein>
    <recommendedName>
        <fullName evidence="5">Conserved oligomeric Golgi complex subunit 4</fullName>
    </recommendedName>
    <alternativeName>
        <fullName evidence="10">Component of oligomeric Golgi complex 4</fullName>
    </alternativeName>
</protein>
<dbReference type="Pfam" id="PF20663">
    <property type="entry name" value="COG4_N"/>
    <property type="match status" value="1"/>
</dbReference>
<evidence type="ECO:0000256" key="5">
    <source>
        <dbReference type="ARBA" id="ARBA00020975"/>
    </source>
</evidence>
<evidence type="ECO:0000256" key="1">
    <source>
        <dbReference type="ARBA" id="ARBA00003627"/>
    </source>
</evidence>
<dbReference type="PANTHER" id="PTHR24016:SF0">
    <property type="entry name" value="CONSERVED OLIGOMERIC GOLGI COMPLEX SUBUNIT 4"/>
    <property type="match status" value="1"/>
</dbReference>
<dbReference type="InterPro" id="IPR013167">
    <property type="entry name" value="COG4_M"/>
</dbReference>
<name>A0A9P0CAP2_BEMTA</name>
<evidence type="ECO:0000259" key="11">
    <source>
        <dbReference type="SMART" id="SM00762"/>
    </source>
</evidence>
<comment type="subcellular location">
    <subcellularLocation>
        <location evidence="2">Golgi apparatus membrane</location>
        <topology evidence="2">Peripheral membrane protein</topology>
        <orientation evidence="2">Cytoplasmic side</orientation>
    </subcellularLocation>
</comment>
<feature type="domain" description="COG4 transport protein middle alpha-helical bundle" evidence="11">
    <location>
        <begin position="158"/>
        <end position="461"/>
    </location>
</feature>
<gene>
    <name evidence="12" type="ORF">BEMITA_LOCUS8395</name>
</gene>
<evidence type="ECO:0000256" key="2">
    <source>
        <dbReference type="ARBA" id="ARBA00004255"/>
    </source>
</evidence>
<keyword evidence="9" id="KW-0472">Membrane</keyword>
<dbReference type="GO" id="GO:0007030">
    <property type="term" value="P:Golgi organization"/>
    <property type="evidence" value="ECO:0007669"/>
    <property type="project" value="TreeGrafter"/>
</dbReference>
<dbReference type="InterPro" id="IPR048682">
    <property type="entry name" value="COG4"/>
</dbReference>
<dbReference type="Pfam" id="PF08318">
    <property type="entry name" value="COG4_m"/>
    <property type="match status" value="1"/>
</dbReference>
<keyword evidence="8" id="KW-0333">Golgi apparatus</keyword>
<reference evidence="12" key="1">
    <citation type="submission" date="2021-12" db="EMBL/GenBank/DDBJ databases">
        <authorList>
            <person name="King R."/>
        </authorList>
    </citation>
    <scope>NUCLEOTIDE SEQUENCE</scope>
</reference>
<dbReference type="Proteomes" id="UP001152759">
    <property type="component" value="Chromosome 4"/>
</dbReference>
<evidence type="ECO:0000256" key="6">
    <source>
        <dbReference type="ARBA" id="ARBA00022448"/>
    </source>
</evidence>
<keyword evidence="6" id="KW-0813">Transport</keyword>
<dbReference type="SMART" id="SM00762">
    <property type="entry name" value="Cog4"/>
    <property type="match status" value="1"/>
</dbReference>
<dbReference type="EMBL" id="OU963865">
    <property type="protein sequence ID" value="CAH0771681.1"/>
    <property type="molecule type" value="Genomic_DNA"/>
</dbReference>
<dbReference type="KEGG" id="btab:109031784"/>
<organism evidence="12 13">
    <name type="scientific">Bemisia tabaci</name>
    <name type="common">Sweetpotato whitefly</name>
    <name type="synonym">Aleurodes tabaci</name>
    <dbReference type="NCBI Taxonomy" id="7038"/>
    <lineage>
        <taxon>Eukaryota</taxon>
        <taxon>Metazoa</taxon>
        <taxon>Ecdysozoa</taxon>
        <taxon>Arthropoda</taxon>
        <taxon>Hexapoda</taxon>
        <taxon>Insecta</taxon>
        <taxon>Pterygota</taxon>
        <taxon>Neoptera</taxon>
        <taxon>Paraneoptera</taxon>
        <taxon>Hemiptera</taxon>
        <taxon>Sternorrhyncha</taxon>
        <taxon>Aleyrodoidea</taxon>
        <taxon>Aleyrodidae</taxon>
        <taxon>Aleyrodinae</taxon>
        <taxon>Bemisia</taxon>
    </lineage>
</organism>